<dbReference type="Gene3D" id="3.10.180.10">
    <property type="entry name" value="2,3-Dihydroxybiphenyl 1,2-Dioxygenase, domain 1"/>
    <property type="match status" value="1"/>
</dbReference>
<dbReference type="EMBL" id="JBIAMT010000002">
    <property type="protein sequence ID" value="MFF0496977.1"/>
    <property type="molecule type" value="Genomic_DNA"/>
</dbReference>
<reference evidence="2 3" key="1">
    <citation type="submission" date="2024-10" db="EMBL/GenBank/DDBJ databases">
        <title>The Natural Products Discovery Center: Release of the First 8490 Sequenced Strains for Exploring Actinobacteria Biosynthetic Diversity.</title>
        <authorList>
            <person name="Kalkreuter E."/>
            <person name="Kautsar S.A."/>
            <person name="Yang D."/>
            <person name="Bader C.D."/>
            <person name="Teijaro C.N."/>
            <person name="Fluegel L."/>
            <person name="Davis C.M."/>
            <person name="Simpson J.R."/>
            <person name="Lauterbach L."/>
            <person name="Steele A.D."/>
            <person name="Gui C."/>
            <person name="Meng S."/>
            <person name="Li G."/>
            <person name="Viehrig K."/>
            <person name="Ye F."/>
            <person name="Su P."/>
            <person name="Kiefer A.F."/>
            <person name="Nichols A."/>
            <person name="Cepeda A.J."/>
            <person name="Yan W."/>
            <person name="Fan B."/>
            <person name="Jiang Y."/>
            <person name="Adhikari A."/>
            <person name="Zheng C.-J."/>
            <person name="Schuster L."/>
            <person name="Cowan T.M."/>
            <person name="Smanski M.J."/>
            <person name="Chevrette M.G."/>
            <person name="De Carvalho L.P.S."/>
            <person name="Shen B."/>
        </authorList>
    </citation>
    <scope>NUCLEOTIDE SEQUENCE [LARGE SCALE GENOMIC DNA]</scope>
    <source>
        <strain evidence="2 3">NPDC004119</strain>
    </source>
</reference>
<dbReference type="InterPro" id="IPR029068">
    <property type="entry name" value="Glyas_Bleomycin-R_OHBP_Dase"/>
</dbReference>
<dbReference type="Proteomes" id="UP001601442">
    <property type="component" value="Unassembled WGS sequence"/>
</dbReference>
<sequence>MNFVSIRIITADLARLAEFYERATGSRARWATEDFAEIETGVATLALASTRTVALFAPGSARPSDNHSVITEFLVEDVDRVHRELSGAGAEVVAEPATMPWGNRSLLVRDPDGNLVNFFTPVTPAAIAKFAERAEPATPGMGVAGV</sequence>
<dbReference type="Pfam" id="PF00903">
    <property type="entry name" value="Glyoxalase"/>
    <property type="match status" value="1"/>
</dbReference>
<proteinExistence type="predicted"/>
<dbReference type="InterPro" id="IPR037523">
    <property type="entry name" value="VOC_core"/>
</dbReference>
<dbReference type="SUPFAM" id="SSF54593">
    <property type="entry name" value="Glyoxalase/Bleomycin resistance protein/Dihydroxybiphenyl dioxygenase"/>
    <property type="match status" value="1"/>
</dbReference>
<dbReference type="InterPro" id="IPR004360">
    <property type="entry name" value="Glyas_Fos-R_dOase_dom"/>
</dbReference>
<keyword evidence="3" id="KW-1185">Reference proteome</keyword>
<evidence type="ECO:0000313" key="3">
    <source>
        <dbReference type="Proteomes" id="UP001601442"/>
    </source>
</evidence>
<dbReference type="PANTHER" id="PTHR36503:SF3">
    <property type="entry name" value="BLR0126 PROTEIN"/>
    <property type="match status" value="1"/>
</dbReference>
<accession>A0ABW6P0M4</accession>
<evidence type="ECO:0000313" key="2">
    <source>
        <dbReference type="EMBL" id="MFF0496977.1"/>
    </source>
</evidence>
<name>A0ABW6P0M4_9NOCA</name>
<gene>
    <name evidence="2" type="ORF">ACFYU5_11270</name>
</gene>
<organism evidence="2 3">
    <name type="scientific">Nocardia aobensis</name>
    <dbReference type="NCBI Taxonomy" id="257277"/>
    <lineage>
        <taxon>Bacteria</taxon>
        <taxon>Bacillati</taxon>
        <taxon>Actinomycetota</taxon>
        <taxon>Actinomycetes</taxon>
        <taxon>Mycobacteriales</taxon>
        <taxon>Nocardiaceae</taxon>
        <taxon>Nocardia</taxon>
    </lineage>
</organism>
<dbReference type="PROSITE" id="PS51819">
    <property type="entry name" value="VOC"/>
    <property type="match status" value="1"/>
</dbReference>
<dbReference type="PANTHER" id="PTHR36503">
    <property type="entry name" value="BLR2520 PROTEIN"/>
    <property type="match status" value="1"/>
</dbReference>
<comment type="caution">
    <text evidence="2">The sequence shown here is derived from an EMBL/GenBank/DDBJ whole genome shotgun (WGS) entry which is preliminary data.</text>
</comment>
<feature type="domain" description="VOC" evidence="1">
    <location>
        <begin position="2"/>
        <end position="121"/>
    </location>
</feature>
<protein>
    <submittedName>
        <fullName evidence="2">VOC family protein</fullName>
    </submittedName>
</protein>
<dbReference type="RefSeq" id="WP_387393035.1">
    <property type="nucleotide sequence ID" value="NZ_JBIAMT010000002.1"/>
</dbReference>
<evidence type="ECO:0000259" key="1">
    <source>
        <dbReference type="PROSITE" id="PS51819"/>
    </source>
</evidence>